<feature type="compositionally biased region" description="Polar residues" evidence="1">
    <location>
        <begin position="227"/>
        <end position="257"/>
    </location>
</feature>
<evidence type="ECO:0000313" key="2">
    <source>
        <dbReference type="EMBL" id="KAF2209026.1"/>
    </source>
</evidence>
<feature type="compositionally biased region" description="Polar residues" evidence="1">
    <location>
        <begin position="157"/>
        <end position="168"/>
    </location>
</feature>
<evidence type="ECO:0000313" key="3">
    <source>
        <dbReference type="Proteomes" id="UP000799539"/>
    </source>
</evidence>
<feature type="compositionally biased region" description="Basic and acidic residues" evidence="1">
    <location>
        <begin position="135"/>
        <end position="146"/>
    </location>
</feature>
<accession>A0A6A6F5J5</accession>
<feature type="region of interest" description="Disordered" evidence="1">
    <location>
        <begin position="216"/>
        <end position="267"/>
    </location>
</feature>
<proteinExistence type="predicted"/>
<dbReference type="OrthoDB" id="5431248at2759"/>
<dbReference type="Proteomes" id="UP000799539">
    <property type="component" value="Unassembled WGS sequence"/>
</dbReference>
<dbReference type="EMBL" id="ML992689">
    <property type="protein sequence ID" value="KAF2209026.1"/>
    <property type="molecule type" value="Genomic_DNA"/>
</dbReference>
<organism evidence="2 3">
    <name type="scientific">Cercospora zeae-maydis SCOH1-5</name>
    <dbReference type="NCBI Taxonomy" id="717836"/>
    <lineage>
        <taxon>Eukaryota</taxon>
        <taxon>Fungi</taxon>
        <taxon>Dikarya</taxon>
        <taxon>Ascomycota</taxon>
        <taxon>Pezizomycotina</taxon>
        <taxon>Dothideomycetes</taxon>
        <taxon>Dothideomycetidae</taxon>
        <taxon>Mycosphaerellales</taxon>
        <taxon>Mycosphaerellaceae</taxon>
        <taxon>Cercospora</taxon>
    </lineage>
</organism>
<dbReference type="AlphaFoldDB" id="A0A6A6F5J5"/>
<sequence>MDSPTLGNPALQQARSRSPSRSYNMHKDRTMSKKRTHINFSRPAVTRPATEVVYITTPETPERHSEERHVKAVQAYYEPDCVLPTSSEEPRFSLDSDPGLNQALGESGHDHHLTRRLETQDLAWDAERGEMISRRRLPPRIEDQRHPGLRVHRNHSRSSCSTKLSTARSVDSDGDTITTISTSEPSAGSSSCTQRSGSSFHRPVVPIKSILKKTEVEQYSEHGSDAGASSVTHRTGSETSSGTYDKDGNWQSSDADTSSLSEKELKRLRKKGINPSLYIEMKKARGNSRFGALTGNSFIG</sequence>
<feature type="compositionally biased region" description="Low complexity" evidence="1">
    <location>
        <begin position="175"/>
        <end position="199"/>
    </location>
</feature>
<keyword evidence="3" id="KW-1185">Reference proteome</keyword>
<feature type="region of interest" description="Disordered" evidence="1">
    <location>
        <begin position="135"/>
        <end position="204"/>
    </location>
</feature>
<feature type="region of interest" description="Disordered" evidence="1">
    <location>
        <begin position="87"/>
        <end position="114"/>
    </location>
</feature>
<gene>
    <name evidence="2" type="ORF">CERZMDRAFT_91437</name>
</gene>
<protein>
    <submittedName>
        <fullName evidence="2">Uncharacterized protein</fullName>
    </submittedName>
</protein>
<feature type="compositionally biased region" description="Polar residues" evidence="1">
    <location>
        <begin position="10"/>
        <end position="23"/>
    </location>
</feature>
<feature type="compositionally biased region" description="Basic residues" evidence="1">
    <location>
        <begin position="147"/>
        <end position="156"/>
    </location>
</feature>
<name>A0A6A6F5J5_9PEZI</name>
<feature type="region of interest" description="Disordered" evidence="1">
    <location>
        <begin position="1"/>
        <end position="44"/>
    </location>
</feature>
<reference evidence="2" key="1">
    <citation type="journal article" date="2020" name="Stud. Mycol.">
        <title>101 Dothideomycetes genomes: a test case for predicting lifestyles and emergence of pathogens.</title>
        <authorList>
            <person name="Haridas S."/>
            <person name="Albert R."/>
            <person name="Binder M."/>
            <person name="Bloem J."/>
            <person name="Labutti K."/>
            <person name="Salamov A."/>
            <person name="Andreopoulos B."/>
            <person name="Baker S."/>
            <person name="Barry K."/>
            <person name="Bills G."/>
            <person name="Bluhm B."/>
            <person name="Cannon C."/>
            <person name="Castanera R."/>
            <person name="Culley D."/>
            <person name="Daum C."/>
            <person name="Ezra D."/>
            <person name="Gonzalez J."/>
            <person name="Henrissat B."/>
            <person name="Kuo A."/>
            <person name="Liang C."/>
            <person name="Lipzen A."/>
            <person name="Lutzoni F."/>
            <person name="Magnuson J."/>
            <person name="Mondo S."/>
            <person name="Nolan M."/>
            <person name="Ohm R."/>
            <person name="Pangilinan J."/>
            <person name="Park H.-J."/>
            <person name="Ramirez L."/>
            <person name="Alfaro M."/>
            <person name="Sun H."/>
            <person name="Tritt A."/>
            <person name="Yoshinaga Y."/>
            <person name="Zwiers L.-H."/>
            <person name="Turgeon B."/>
            <person name="Goodwin S."/>
            <person name="Spatafora J."/>
            <person name="Crous P."/>
            <person name="Grigoriev I."/>
        </authorList>
    </citation>
    <scope>NUCLEOTIDE SEQUENCE</scope>
    <source>
        <strain evidence="2">SCOH1-5</strain>
    </source>
</reference>
<evidence type="ECO:0000256" key="1">
    <source>
        <dbReference type="SAM" id="MobiDB-lite"/>
    </source>
</evidence>